<reference evidence="4" key="1">
    <citation type="journal article" date="2023" name="Proc. Natl. Acad. Sci. U.S.A.">
        <title>Genomic and structural basis for evolution of tropane alkaloid biosynthesis.</title>
        <authorList>
            <person name="Wanga Y.-J."/>
            <person name="Taina T."/>
            <person name="Yua J.-Y."/>
            <person name="Lia J."/>
            <person name="Xua B."/>
            <person name="Chenc J."/>
            <person name="D'Auriad J.C."/>
            <person name="Huanga J.-P."/>
            <person name="Huanga S.-X."/>
        </authorList>
    </citation>
    <scope>NUCLEOTIDE SEQUENCE [LARGE SCALE GENOMIC DNA]</scope>
    <source>
        <strain evidence="4">cv. KIB-2019</strain>
    </source>
</reference>
<dbReference type="PANTHER" id="PTHR35358">
    <property type="entry name" value="OS06G0711100 PROTEIN"/>
    <property type="match status" value="1"/>
</dbReference>
<organism evidence="3 4">
    <name type="scientific">Anisodus acutangulus</name>
    <dbReference type="NCBI Taxonomy" id="402998"/>
    <lineage>
        <taxon>Eukaryota</taxon>
        <taxon>Viridiplantae</taxon>
        <taxon>Streptophyta</taxon>
        <taxon>Embryophyta</taxon>
        <taxon>Tracheophyta</taxon>
        <taxon>Spermatophyta</taxon>
        <taxon>Magnoliopsida</taxon>
        <taxon>eudicotyledons</taxon>
        <taxon>Gunneridae</taxon>
        <taxon>Pentapetalae</taxon>
        <taxon>asterids</taxon>
        <taxon>lamiids</taxon>
        <taxon>Solanales</taxon>
        <taxon>Solanaceae</taxon>
        <taxon>Solanoideae</taxon>
        <taxon>Hyoscyameae</taxon>
        <taxon>Anisodus</taxon>
    </lineage>
</organism>
<comment type="caution">
    <text evidence="3">The sequence shown here is derived from an EMBL/GenBank/DDBJ whole genome shotgun (WGS) entry which is preliminary data.</text>
</comment>
<dbReference type="Proteomes" id="UP001152561">
    <property type="component" value="Unassembled WGS sequence"/>
</dbReference>
<name>A0A9Q1MA23_9SOLA</name>
<dbReference type="Pfam" id="PF05278">
    <property type="entry name" value="PEARLI-4"/>
    <property type="match status" value="1"/>
</dbReference>
<gene>
    <name evidence="3" type="ORF">K7X08_024042</name>
</gene>
<evidence type="ECO:0000313" key="3">
    <source>
        <dbReference type="EMBL" id="KAJ8553364.1"/>
    </source>
</evidence>
<dbReference type="PANTHER" id="PTHR35358:SF10">
    <property type="entry name" value="PLANT PHOSPHOLIPASE-LIKE PROTEIN"/>
    <property type="match status" value="1"/>
</dbReference>
<evidence type="ECO:0000313" key="4">
    <source>
        <dbReference type="Proteomes" id="UP001152561"/>
    </source>
</evidence>
<proteinExistence type="predicted"/>
<dbReference type="OrthoDB" id="1096033at2759"/>
<keyword evidence="1" id="KW-0175">Coiled coil</keyword>
<sequence>MGKRGRPRKDQTRNISSVEGEPSQKSQQQEKMASLWSGKVTRMKLEPTIGPQPGFAPSEASPSRPQTRTYFKAVIDRCGFKTATPRSPIRNDKVLRPSCAARDFPAHLSTVISNATKETHAQAAPFPEAVVENNAALNKADVVLNANATEPEMRSGQSGALPTKSMSLNLTKMVALLNGYSSSDDEVESTPDHLAVMVDKDRVKREAAPLLEKIFHKYGDIARNSSFTSVTFSSSLLELVCDTYTKLEATDLPSITSTELQSMLAAVRDLESAKIDVGWLHQRLNDISQAKQLSKDYLKLKETKNRNLVVMETNKKELEELKEELAALQEKIRKKEHELDTAYCENEKIMQRFADSKAKVSGFLKKSLVHDLV</sequence>
<feature type="coiled-coil region" evidence="1">
    <location>
        <begin position="301"/>
        <end position="345"/>
    </location>
</feature>
<dbReference type="EMBL" id="JAJAGQ010000009">
    <property type="protein sequence ID" value="KAJ8553364.1"/>
    <property type="molecule type" value="Genomic_DNA"/>
</dbReference>
<dbReference type="InterPro" id="IPR007942">
    <property type="entry name" value="PLipase-like"/>
</dbReference>
<protein>
    <submittedName>
        <fullName evidence="3">Uncharacterized protein</fullName>
    </submittedName>
</protein>
<feature type="compositionally biased region" description="Polar residues" evidence="2">
    <location>
        <begin position="13"/>
        <end position="31"/>
    </location>
</feature>
<dbReference type="AlphaFoldDB" id="A0A9Q1MA23"/>
<keyword evidence="4" id="KW-1185">Reference proteome</keyword>
<accession>A0A9Q1MA23</accession>
<feature type="region of interest" description="Disordered" evidence="2">
    <location>
        <begin position="1"/>
        <end position="66"/>
    </location>
</feature>
<evidence type="ECO:0000256" key="2">
    <source>
        <dbReference type="SAM" id="MobiDB-lite"/>
    </source>
</evidence>
<evidence type="ECO:0000256" key="1">
    <source>
        <dbReference type="SAM" id="Coils"/>
    </source>
</evidence>